<dbReference type="EMBL" id="FLRD01000135">
    <property type="protein sequence ID" value="SBT44959.1"/>
    <property type="molecule type" value="Genomic_DNA"/>
</dbReference>
<evidence type="ECO:0000256" key="1">
    <source>
        <dbReference type="SAM" id="Phobius"/>
    </source>
</evidence>
<organism evidence="2 3">
    <name type="scientific">Plasmodium ovale wallikeri</name>
    <dbReference type="NCBI Taxonomy" id="864142"/>
    <lineage>
        <taxon>Eukaryota</taxon>
        <taxon>Sar</taxon>
        <taxon>Alveolata</taxon>
        <taxon>Apicomplexa</taxon>
        <taxon>Aconoidasida</taxon>
        <taxon>Haemosporida</taxon>
        <taxon>Plasmodiidae</taxon>
        <taxon>Plasmodium</taxon>
        <taxon>Plasmodium (Plasmodium)</taxon>
    </lineage>
</organism>
<protein>
    <submittedName>
        <fullName evidence="2">Uncharacterized protein</fullName>
    </submittedName>
</protein>
<sequence>MLRKILSFISDQHVCLLTGKFHHTPFTVAFAVTFAVAFAVTFAVAFAVTVALTVAVAFAVIASPPCRRKSHDGDCTMFV</sequence>
<evidence type="ECO:0000313" key="3">
    <source>
        <dbReference type="Proteomes" id="UP000078555"/>
    </source>
</evidence>
<evidence type="ECO:0000313" key="2">
    <source>
        <dbReference type="EMBL" id="SBT44959.1"/>
    </source>
</evidence>
<dbReference type="AlphaFoldDB" id="A0A1A8ZMB1"/>
<keyword evidence="3" id="KW-1185">Reference proteome</keyword>
<dbReference type="Proteomes" id="UP000078555">
    <property type="component" value="Unassembled WGS sequence"/>
</dbReference>
<keyword evidence="1" id="KW-1133">Transmembrane helix</keyword>
<reference evidence="3" key="1">
    <citation type="submission" date="2016-05" db="EMBL/GenBank/DDBJ databases">
        <authorList>
            <person name="Naeem Raeece"/>
        </authorList>
    </citation>
    <scope>NUCLEOTIDE SEQUENCE [LARGE SCALE GENOMIC DNA]</scope>
</reference>
<proteinExistence type="predicted"/>
<gene>
    <name evidence="2" type="ORF">POVWA1_051060</name>
</gene>
<accession>A0A1A8ZMB1</accession>
<keyword evidence="1" id="KW-0472">Membrane</keyword>
<keyword evidence="1" id="KW-0812">Transmembrane</keyword>
<feature type="transmembrane region" description="Helical" evidence="1">
    <location>
        <begin position="28"/>
        <end position="61"/>
    </location>
</feature>
<name>A0A1A8ZMB1_PLAOA</name>